<dbReference type="FunFam" id="3.90.640.10:FF:000002">
    <property type="entry name" value="Heat shock 70 kDa"/>
    <property type="match status" value="1"/>
</dbReference>
<dbReference type="Pfam" id="PF00012">
    <property type="entry name" value="HSP70"/>
    <property type="match status" value="1"/>
</dbReference>
<dbReference type="CDD" id="cd10241">
    <property type="entry name" value="ASKHA_NBD_HSP70_BiP"/>
    <property type="match status" value="1"/>
</dbReference>
<evidence type="ECO:0000256" key="1">
    <source>
        <dbReference type="ARBA" id="ARBA00022741"/>
    </source>
</evidence>
<dbReference type="EMBL" id="CAMGYJ010000009">
    <property type="protein sequence ID" value="CAI0470420.1"/>
    <property type="molecule type" value="Genomic_DNA"/>
</dbReference>
<reference evidence="5" key="1">
    <citation type="submission" date="2022-08" db="EMBL/GenBank/DDBJ databases">
        <authorList>
            <person name="Gutierrez-Valencia J."/>
        </authorList>
    </citation>
    <scope>NUCLEOTIDE SEQUENCE</scope>
</reference>
<dbReference type="InterPro" id="IPR029048">
    <property type="entry name" value="HSP70_C_sf"/>
</dbReference>
<sequence length="628" mass="69600">MASTTTTKVSGEVIGIDLGTTFSCVAVARNGAIEIIANDQGNRTTPSSVAFSAAESERLIGEAAKNQAALNPHRTIFDIKRLMGKQFDDSDVQSDLKYLPYKVVSRDGKPYVELDVKGRDKSFSPEEISAMVLGKMKETAELYLGKPVTNAVVTVPAYFNDAQRKATKDAGTIAGLNVIRIINEPTAGALAYGLRLDVKTRRKILVYDLGGGTFDVSVLEVEGDVFEVLATGGDTHLGGGDFDQRVMEYFIGLIRKKYSGADLTSDRKAMGKLRRECERAKRVLSSQSQTRVEIDSLVRGLDFSEPLTRAKFEELNLDLFRRTLEVVEGTLRDARLEKSEIEEIVLVGGSTRILRLREMLKEMFGGKEPSNRVNPDEAVAYGAAVLGASLSDVPDHHEHDVTLLDVTPLSLGVAILGGVMSIVIPRNTHIPTMMTDEDYETVYDQQTSATFQVYQGERPLVEDCIKLGSFDLSGITPAPKGVAKLETTFEIDADGILKVTARETTSSRSKSLVIKDYKGNLTQREIERMVKDSKKMVEEDKLVRARVDARNRFERFVYDLKNTVSDGDGLVSGRMGSEDRRKVERALEEASEWLDDNHCGSKKDYEKKLKKLTDVWNPIITKVYKLIR</sequence>
<dbReference type="GO" id="GO:0005524">
    <property type="term" value="F:ATP binding"/>
    <property type="evidence" value="ECO:0007669"/>
    <property type="project" value="UniProtKB-KW"/>
</dbReference>
<comment type="caution">
    <text evidence="5">The sequence shown here is derived from an EMBL/GenBank/DDBJ whole genome shotgun (WGS) entry which is preliminary data.</text>
</comment>
<dbReference type="PROSITE" id="PS00329">
    <property type="entry name" value="HSP70_2"/>
    <property type="match status" value="1"/>
</dbReference>
<keyword evidence="2" id="KW-0256">Endoplasmic reticulum</keyword>
<dbReference type="FunFam" id="3.30.420.40:FF:000026">
    <property type="entry name" value="Heat shock protein 70"/>
    <property type="match status" value="1"/>
</dbReference>
<dbReference type="SUPFAM" id="SSF100920">
    <property type="entry name" value="Heat shock protein 70kD (HSP70), peptide-binding domain"/>
    <property type="match status" value="1"/>
</dbReference>
<dbReference type="AlphaFoldDB" id="A0AAV0PI02"/>
<evidence type="ECO:0000313" key="6">
    <source>
        <dbReference type="Proteomes" id="UP001154282"/>
    </source>
</evidence>
<organism evidence="5 6">
    <name type="scientific">Linum tenue</name>
    <dbReference type="NCBI Taxonomy" id="586396"/>
    <lineage>
        <taxon>Eukaryota</taxon>
        <taxon>Viridiplantae</taxon>
        <taxon>Streptophyta</taxon>
        <taxon>Embryophyta</taxon>
        <taxon>Tracheophyta</taxon>
        <taxon>Spermatophyta</taxon>
        <taxon>Magnoliopsida</taxon>
        <taxon>eudicotyledons</taxon>
        <taxon>Gunneridae</taxon>
        <taxon>Pentapetalae</taxon>
        <taxon>rosids</taxon>
        <taxon>fabids</taxon>
        <taxon>Malpighiales</taxon>
        <taxon>Linaceae</taxon>
        <taxon>Linum</taxon>
    </lineage>
</organism>
<evidence type="ECO:0000256" key="3">
    <source>
        <dbReference type="ARBA" id="ARBA00022840"/>
    </source>
</evidence>
<dbReference type="Gene3D" id="1.20.1270.10">
    <property type="match status" value="1"/>
</dbReference>
<gene>
    <name evidence="5" type="ORF">LITE_LOCUS38551</name>
</gene>
<keyword evidence="1 4" id="KW-0547">Nucleotide-binding</keyword>
<dbReference type="PRINTS" id="PR00301">
    <property type="entry name" value="HEATSHOCK70"/>
</dbReference>
<dbReference type="InterPro" id="IPR042050">
    <property type="entry name" value="BIP_NBD"/>
</dbReference>
<dbReference type="Gene3D" id="3.30.420.40">
    <property type="match status" value="2"/>
</dbReference>
<dbReference type="PROSITE" id="PS00297">
    <property type="entry name" value="HSP70_1"/>
    <property type="match status" value="1"/>
</dbReference>
<evidence type="ECO:0000313" key="5">
    <source>
        <dbReference type="EMBL" id="CAI0470420.1"/>
    </source>
</evidence>
<dbReference type="PANTHER" id="PTHR19375">
    <property type="entry name" value="HEAT SHOCK PROTEIN 70KDA"/>
    <property type="match status" value="1"/>
</dbReference>
<dbReference type="FunFam" id="3.30.30.30:FF:000001">
    <property type="entry name" value="heat shock 70 kDa protein-like"/>
    <property type="match status" value="1"/>
</dbReference>
<dbReference type="SUPFAM" id="SSF53067">
    <property type="entry name" value="Actin-like ATPase domain"/>
    <property type="match status" value="2"/>
</dbReference>
<dbReference type="InterPro" id="IPR043129">
    <property type="entry name" value="ATPase_NBD"/>
</dbReference>
<keyword evidence="6" id="KW-1185">Reference proteome</keyword>
<proteinExistence type="inferred from homology"/>
<comment type="similarity">
    <text evidence="4">Belongs to the heat shock protein 70 family.</text>
</comment>
<dbReference type="Gene3D" id="3.90.640.10">
    <property type="entry name" value="Actin, Chain A, domain 4"/>
    <property type="match status" value="1"/>
</dbReference>
<accession>A0AAV0PI02</accession>
<protein>
    <submittedName>
        <fullName evidence="5">Uncharacterized protein</fullName>
    </submittedName>
</protein>
<dbReference type="GO" id="GO:0140662">
    <property type="term" value="F:ATP-dependent protein folding chaperone"/>
    <property type="evidence" value="ECO:0007669"/>
    <property type="project" value="InterPro"/>
</dbReference>
<dbReference type="NCBIfam" id="NF001413">
    <property type="entry name" value="PRK00290.1"/>
    <property type="match status" value="1"/>
</dbReference>
<evidence type="ECO:0000256" key="4">
    <source>
        <dbReference type="RuleBase" id="RU003322"/>
    </source>
</evidence>
<dbReference type="Gene3D" id="2.60.34.10">
    <property type="entry name" value="Substrate Binding Domain Of DNAk, Chain A, domain 1"/>
    <property type="match status" value="1"/>
</dbReference>
<keyword evidence="3 4" id="KW-0067">ATP-binding</keyword>
<dbReference type="InterPro" id="IPR018181">
    <property type="entry name" value="Heat_shock_70_CS"/>
</dbReference>
<dbReference type="InterPro" id="IPR029047">
    <property type="entry name" value="HSP70_peptide-bd_sf"/>
</dbReference>
<dbReference type="Proteomes" id="UP001154282">
    <property type="component" value="Unassembled WGS sequence"/>
</dbReference>
<dbReference type="SUPFAM" id="SSF100934">
    <property type="entry name" value="Heat shock protein 70kD (HSP70), C-terminal subdomain"/>
    <property type="match status" value="1"/>
</dbReference>
<evidence type="ECO:0000256" key="2">
    <source>
        <dbReference type="ARBA" id="ARBA00022824"/>
    </source>
</evidence>
<name>A0AAV0PI02_9ROSI</name>
<dbReference type="InterPro" id="IPR013126">
    <property type="entry name" value="Hsp_70_fam"/>
</dbReference>
<dbReference type="Gene3D" id="3.30.30.30">
    <property type="match status" value="1"/>
</dbReference>